<evidence type="ECO:0000256" key="11">
    <source>
        <dbReference type="ARBA" id="ARBA00022692"/>
    </source>
</evidence>
<evidence type="ECO:0000256" key="5">
    <source>
        <dbReference type="ARBA" id="ARBA00010185"/>
    </source>
</evidence>
<proteinExistence type="inferred from homology"/>
<comment type="subcellular location">
    <subcellularLocation>
        <location evidence="2">Cell membrane</location>
        <topology evidence="2">Multi-pass membrane protein</topology>
    </subcellularLocation>
</comment>
<evidence type="ECO:0000256" key="18">
    <source>
        <dbReference type="RuleBase" id="RU003938"/>
    </source>
</evidence>
<reference evidence="20 21" key="1">
    <citation type="submission" date="2023-07" db="EMBL/GenBank/DDBJ databases">
        <title>Sorghum-associated microbial communities from plants grown in Nebraska, USA.</title>
        <authorList>
            <person name="Schachtman D."/>
        </authorList>
    </citation>
    <scope>NUCLEOTIDE SEQUENCE [LARGE SCALE GENOMIC DNA]</scope>
    <source>
        <strain evidence="20 21">BE308</strain>
    </source>
</reference>
<dbReference type="RefSeq" id="WP_310341918.1">
    <property type="nucleotide sequence ID" value="NZ_JAVDXO010000003.1"/>
</dbReference>
<protein>
    <recommendedName>
        <fullName evidence="7 18">Phosphatidate cytidylyltransferase</fullName>
        <ecNumber evidence="6 18">2.7.7.41</ecNumber>
    </recommendedName>
</protein>
<dbReference type="PANTHER" id="PTHR46382:SF1">
    <property type="entry name" value="PHOSPHATIDATE CYTIDYLYLTRANSFERASE"/>
    <property type="match status" value="1"/>
</dbReference>
<feature type="transmembrane region" description="Helical" evidence="19">
    <location>
        <begin position="177"/>
        <end position="198"/>
    </location>
</feature>
<feature type="transmembrane region" description="Helical" evidence="19">
    <location>
        <begin position="31"/>
        <end position="46"/>
    </location>
</feature>
<evidence type="ECO:0000256" key="3">
    <source>
        <dbReference type="ARBA" id="ARBA00005119"/>
    </source>
</evidence>
<evidence type="ECO:0000256" key="14">
    <source>
        <dbReference type="ARBA" id="ARBA00023098"/>
    </source>
</evidence>
<keyword evidence="12 18" id="KW-0548">Nucleotidyltransferase</keyword>
<keyword evidence="17" id="KW-1208">Phospholipid metabolism</keyword>
<feature type="transmembrane region" description="Helical" evidence="19">
    <location>
        <begin position="218"/>
        <end position="238"/>
    </location>
</feature>
<dbReference type="EMBL" id="JAVDXO010000003">
    <property type="protein sequence ID" value="MDR7306621.1"/>
    <property type="molecule type" value="Genomic_DNA"/>
</dbReference>
<evidence type="ECO:0000256" key="2">
    <source>
        <dbReference type="ARBA" id="ARBA00004651"/>
    </source>
</evidence>
<feature type="transmembrane region" description="Helical" evidence="19">
    <location>
        <begin position="53"/>
        <end position="75"/>
    </location>
</feature>
<accession>A0ABU1ZM57</accession>
<organism evidence="20 21">
    <name type="scientific">Rhodoferax saidenbachensis</name>
    <dbReference type="NCBI Taxonomy" id="1484693"/>
    <lineage>
        <taxon>Bacteria</taxon>
        <taxon>Pseudomonadati</taxon>
        <taxon>Pseudomonadota</taxon>
        <taxon>Betaproteobacteria</taxon>
        <taxon>Burkholderiales</taxon>
        <taxon>Comamonadaceae</taxon>
        <taxon>Rhodoferax</taxon>
    </lineage>
</organism>
<comment type="similarity">
    <text evidence="5 18">Belongs to the CDS family.</text>
</comment>
<keyword evidence="16" id="KW-0594">Phospholipid biosynthesis</keyword>
<evidence type="ECO:0000256" key="13">
    <source>
        <dbReference type="ARBA" id="ARBA00022989"/>
    </source>
</evidence>
<name>A0ABU1ZM57_9BURK</name>
<keyword evidence="9" id="KW-0444">Lipid biosynthesis</keyword>
<dbReference type="Proteomes" id="UP001268089">
    <property type="component" value="Unassembled WGS sequence"/>
</dbReference>
<keyword evidence="14" id="KW-0443">Lipid metabolism</keyword>
<dbReference type="GO" id="GO:0004605">
    <property type="term" value="F:phosphatidate cytidylyltransferase activity"/>
    <property type="evidence" value="ECO:0007669"/>
    <property type="project" value="UniProtKB-EC"/>
</dbReference>
<feature type="transmembrane region" description="Helical" evidence="19">
    <location>
        <begin position="137"/>
        <end position="156"/>
    </location>
</feature>
<keyword evidence="15 19" id="KW-0472">Membrane</keyword>
<comment type="pathway">
    <text evidence="3 18">Phospholipid metabolism; CDP-diacylglycerol biosynthesis; CDP-diacylglycerol from sn-glycerol 3-phosphate: step 3/3.</text>
</comment>
<dbReference type="PANTHER" id="PTHR46382">
    <property type="entry name" value="PHOSPHATIDATE CYTIDYLYLTRANSFERASE"/>
    <property type="match status" value="1"/>
</dbReference>
<evidence type="ECO:0000256" key="12">
    <source>
        <dbReference type="ARBA" id="ARBA00022695"/>
    </source>
</evidence>
<keyword evidence="8" id="KW-1003">Cell membrane</keyword>
<evidence type="ECO:0000313" key="20">
    <source>
        <dbReference type="EMBL" id="MDR7306621.1"/>
    </source>
</evidence>
<feature type="transmembrane region" description="Helical" evidence="19">
    <location>
        <begin position="81"/>
        <end position="98"/>
    </location>
</feature>
<evidence type="ECO:0000256" key="6">
    <source>
        <dbReference type="ARBA" id="ARBA00012487"/>
    </source>
</evidence>
<evidence type="ECO:0000256" key="17">
    <source>
        <dbReference type="ARBA" id="ARBA00023264"/>
    </source>
</evidence>
<keyword evidence="10 18" id="KW-0808">Transferase</keyword>
<comment type="catalytic activity">
    <reaction evidence="1 18">
        <text>a 1,2-diacyl-sn-glycero-3-phosphate + CTP + H(+) = a CDP-1,2-diacyl-sn-glycerol + diphosphate</text>
        <dbReference type="Rhea" id="RHEA:16229"/>
        <dbReference type="ChEBI" id="CHEBI:15378"/>
        <dbReference type="ChEBI" id="CHEBI:33019"/>
        <dbReference type="ChEBI" id="CHEBI:37563"/>
        <dbReference type="ChEBI" id="CHEBI:58332"/>
        <dbReference type="ChEBI" id="CHEBI:58608"/>
        <dbReference type="EC" id="2.7.7.41"/>
    </reaction>
</comment>
<dbReference type="EC" id="2.7.7.41" evidence="6 18"/>
<evidence type="ECO:0000256" key="10">
    <source>
        <dbReference type="ARBA" id="ARBA00022679"/>
    </source>
</evidence>
<keyword evidence="11 18" id="KW-0812">Transmembrane</keyword>
<gene>
    <name evidence="20" type="ORF">J2X15_001904</name>
</gene>
<evidence type="ECO:0000256" key="8">
    <source>
        <dbReference type="ARBA" id="ARBA00022475"/>
    </source>
</evidence>
<dbReference type="PROSITE" id="PS01315">
    <property type="entry name" value="CDS"/>
    <property type="match status" value="1"/>
</dbReference>
<evidence type="ECO:0000256" key="19">
    <source>
        <dbReference type="SAM" id="Phobius"/>
    </source>
</evidence>
<evidence type="ECO:0000256" key="9">
    <source>
        <dbReference type="ARBA" id="ARBA00022516"/>
    </source>
</evidence>
<keyword evidence="21" id="KW-1185">Reference proteome</keyword>
<evidence type="ECO:0000256" key="16">
    <source>
        <dbReference type="ARBA" id="ARBA00023209"/>
    </source>
</evidence>
<comment type="caution">
    <text evidence="20">The sequence shown here is derived from an EMBL/GenBank/DDBJ whole genome shotgun (WGS) entry which is preliminary data.</text>
</comment>
<evidence type="ECO:0000313" key="21">
    <source>
        <dbReference type="Proteomes" id="UP001268089"/>
    </source>
</evidence>
<feature type="transmembrane region" description="Helical" evidence="19">
    <location>
        <begin position="110"/>
        <end position="131"/>
    </location>
</feature>
<dbReference type="Pfam" id="PF01148">
    <property type="entry name" value="CTP_transf_1"/>
    <property type="match status" value="1"/>
</dbReference>
<evidence type="ECO:0000256" key="1">
    <source>
        <dbReference type="ARBA" id="ARBA00001698"/>
    </source>
</evidence>
<dbReference type="InterPro" id="IPR000374">
    <property type="entry name" value="PC_trans"/>
</dbReference>
<keyword evidence="13 19" id="KW-1133">Transmembrane helix</keyword>
<comment type="pathway">
    <text evidence="4">Lipid metabolism.</text>
</comment>
<sequence length="281" mass="30337">MLKQRVITAILLLAILLPAVFYPNPLAFQVVALLLIGAGGWEWARLNQYGDVWAWGTGLLCAALCCLFLGSGLVSLPLRELWLAVGAVWVLGGSWLLFRGVGTWRTIPRPVRWCVGVSALCAAWLAVAQARSLGNNFLFSVLVLVWVADVFAYFSGRLLGGRLFKRKLAPSISPGKTWEGVAGGAVGVLICAFAWQWVERFLGSTTSSIYRQMSDISPVMAVLAVVFLVAWSVVGDLLESLIKRSAGAKDSSHLLPGHGGVLDRLDALLPVIPLAMMLHTL</sequence>
<evidence type="ECO:0000256" key="15">
    <source>
        <dbReference type="ARBA" id="ARBA00023136"/>
    </source>
</evidence>
<evidence type="ECO:0000256" key="7">
    <source>
        <dbReference type="ARBA" id="ARBA00019373"/>
    </source>
</evidence>
<evidence type="ECO:0000256" key="4">
    <source>
        <dbReference type="ARBA" id="ARBA00005189"/>
    </source>
</evidence>